<dbReference type="InterPro" id="IPR052035">
    <property type="entry name" value="ZnF_BED_domain_contain"/>
</dbReference>
<keyword evidence="4" id="KW-0862">Zinc</keyword>
<feature type="non-terminal residue" evidence="6">
    <location>
        <position position="1"/>
    </location>
</feature>
<dbReference type="InterPro" id="IPR012337">
    <property type="entry name" value="RNaseH-like_sf"/>
</dbReference>
<proteinExistence type="predicted"/>
<reference evidence="6 7" key="1">
    <citation type="journal article" date="2024" name="J Genomics">
        <title>Draft genome sequencing and assembly of Favolaschia claudopus CIRM-BRFM 2984 isolated from oak limbs.</title>
        <authorList>
            <person name="Navarro D."/>
            <person name="Drula E."/>
            <person name="Chaduli D."/>
            <person name="Cazenave R."/>
            <person name="Ahrendt S."/>
            <person name="Wang J."/>
            <person name="Lipzen A."/>
            <person name="Daum C."/>
            <person name="Barry K."/>
            <person name="Grigoriev I.V."/>
            <person name="Favel A."/>
            <person name="Rosso M.N."/>
            <person name="Martin F."/>
        </authorList>
    </citation>
    <scope>NUCLEOTIDE SEQUENCE [LARGE SCALE GENOMIC DNA]</scope>
    <source>
        <strain evidence="6 7">CIRM-BRFM 2984</strain>
    </source>
</reference>
<evidence type="ECO:0000313" key="7">
    <source>
        <dbReference type="Proteomes" id="UP001362999"/>
    </source>
</evidence>
<comment type="caution">
    <text evidence="6">The sequence shown here is derived from an EMBL/GenBank/DDBJ whole genome shotgun (WGS) entry which is preliminary data.</text>
</comment>
<evidence type="ECO:0000256" key="2">
    <source>
        <dbReference type="ARBA" id="ARBA00022723"/>
    </source>
</evidence>
<dbReference type="SUPFAM" id="SSF53098">
    <property type="entry name" value="Ribonuclease H-like"/>
    <property type="match status" value="1"/>
</dbReference>
<evidence type="ECO:0000256" key="5">
    <source>
        <dbReference type="ARBA" id="ARBA00023242"/>
    </source>
</evidence>
<gene>
    <name evidence="6" type="ORF">R3P38DRAFT_2539720</name>
</gene>
<dbReference type="Proteomes" id="UP001362999">
    <property type="component" value="Unassembled WGS sequence"/>
</dbReference>
<organism evidence="6 7">
    <name type="scientific">Favolaschia claudopus</name>
    <dbReference type="NCBI Taxonomy" id="2862362"/>
    <lineage>
        <taxon>Eukaryota</taxon>
        <taxon>Fungi</taxon>
        <taxon>Dikarya</taxon>
        <taxon>Basidiomycota</taxon>
        <taxon>Agaricomycotina</taxon>
        <taxon>Agaricomycetes</taxon>
        <taxon>Agaricomycetidae</taxon>
        <taxon>Agaricales</taxon>
        <taxon>Marasmiineae</taxon>
        <taxon>Mycenaceae</taxon>
        <taxon>Favolaschia</taxon>
    </lineage>
</organism>
<protein>
    <submittedName>
        <fullName evidence="6">Ribonuclease H-like domain-containing protein</fullName>
    </submittedName>
</protein>
<sequence length="553" mass="62921">WNAPVYQFFKSPVLKFDESDHDRPYTWFACNSAHCKASGAKGIRRYMDKSDATATQNLKRHAIKCFGSAAVDAATSGAKVKPADQSLHAAWGQQTATLARWFTESNRPVHASKDRKFEELLVNGRPGIEVPSQSTIMRDIKTSFDYGLDHISKLLNDYPGKLSFTTDAWTSPNHLVAWTVHLQHDGKPLNFLLDIFELPEKHTGDNLAQAFQEMLERYKIQHKALSFTGDNATSNDTQTTTLSDNPNNSFVAPNRVRCFNHTLNLSARSLLRPFQKTVRRDGTEVSYSLADFEVPELEDEELDGEGETADDSDDEEDILVTMSEEERELALGQMEAVREVISKLRELSFSIIHSSTKHLPAWRAACSAHGMAERIIPRDVSTRWNSTYDMLVFTVKYMVVIDFITGAKNSPLRKFELSQMEWRIVQDLVKVLKIFKDATLFFSSDHIASISSVIPAMDQLDELLTKNSMSKVTLLLAKKTMNRYYEHTDESNVYRISMVLHPGLKLAYFNKQNWPAEWIENARRITRTEFNDYIALRAAQTVDEVEVVVCFSH</sequence>
<dbReference type="PANTHER" id="PTHR46481:SF10">
    <property type="entry name" value="ZINC FINGER BED DOMAIN-CONTAINING PROTEIN 39"/>
    <property type="match status" value="1"/>
</dbReference>
<keyword evidence="7" id="KW-1185">Reference proteome</keyword>
<name>A0AAW0AWL8_9AGAR</name>
<evidence type="ECO:0000256" key="1">
    <source>
        <dbReference type="ARBA" id="ARBA00004123"/>
    </source>
</evidence>
<comment type="subcellular location">
    <subcellularLocation>
        <location evidence="1">Nucleus</location>
    </subcellularLocation>
</comment>
<dbReference type="PANTHER" id="PTHR46481">
    <property type="entry name" value="ZINC FINGER BED DOMAIN-CONTAINING PROTEIN 4"/>
    <property type="match status" value="1"/>
</dbReference>
<accession>A0AAW0AWL8</accession>
<dbReference type="GO" id="GO:0005634">
    <property type="term" value="C:nucleus"/>
    <property type="evidence" value="ECO:0007669"/>
    <property type="project" value="UniProtKB-SubCell"/>
</dbReference>
<keyword evidence="2" id="KW-0479">Metal-binding</keyword>
<evidence type="ECO:0000313" key="6">
    <source>
        <dbReference type="EMBL" id="KAK7017583.1"/>
    </source>
</evidence>
<keyword evidence="3" id="KW-0863">Zinc-finger</keyword>
<keyword evidence="5" id="KW-0539">Nucleus</keyword>
<evidence type="ECO:0000256" key="3">
    <source>
        <dbReference type="ARBA" id="ARBA00022771"/>
    </source>
</evidence>
<dbReference type="AlphaFoldDB" id="A0AAW0AWL8"/>
<dbReference type="EMBL" id="JAWWNJ010000047">
    <property type="protein sequence ID" value="KAK7017583.1"/>
    <property type="molecule type" value="Genomic_DNA"/>
</dbReference>
<dbReference type="GO" id="GO:0008270">
    <property type="term" value="F:zinc ion binding"/>
    <property type="evidence" value="ECO:0007669"/>
    <property type="project" value="UniProtKB-KW"/>
</dbReference>
<evidence type="ECO:0000256" key="4">
    <source>
        <dbReference type="ARBA" id="ARBA00022833"/>
    </source>
</evidence>